<proteinExistence type="predicted"/>
<dbReference type="AlphaFoldDB" id="A0A2N9GL25"/>
<gene>
    <name evidence="1" type="ORF">FSB_LOCUS31038</name>
</gene>
<evidence type="ECO:0000313" key="1">
    <source>
        <dbReference type="EMBL" id="SPD03156.1"/>
    </source>
</evidence>
<protein>
    <submittedName>
        <fullName evidence="1">Uncharacterized protein</fullName>
    </submittedName>
</protein>
<dbReference type="EMBL" id="OIVN01002380">
    <property type="protein sequence ID" value="SPD03156.1"/>
    <property type="molecule type" value="Genomic_DNA"/>
</dbReference>
<reference evidence="1" key="1">
    <citation type="submission" date="2018-02" db="EMBL/GenBank/DDBJ databases">
        <authorList>
            <person name="Cohen D.B."/>
            <person name="Kent A.D."/>
        </authorList>
    </citation>
    <scope>NUCLEOTIDE SEQUENCE</scope>
</reference>
<accession>A0A2N9GL25</accession>
<sequence length="87" mass="8869">MPGTALTPSPATGAMPGLNVGSGGPLSASFVNSFRVSAVADRLATHVQPGFPTDPRSAAVEFFNLCLSLASFSSIAFMLSANLILEI</sequence>
<name>A0A2N9GL25_FAGSY</name>
<organism evidence="1">
    <name type="scientific">Fagus sylvatica</name>
    <name type="common">Beechnut</name>
    <dbReference type="NCBI Taxonomy" id="28930"/>
    <lineage>
        <taxon>Eukaryota</taxon>
        <taxon>Viridiplantae</taxon>
        <taxon>Streptophyta</taxon>
        <taxon>Embryophyta</taxon>
        <taxon>Tracheophyta</taxon>
        <taxon>Spermatophyta</taxon>
        <taxon>Magnoliopsida</taxon>
        <taxon>eudicotyledons</taxon>
        <taxon>Gunneridae</taxon>
        <taxon>Pentapetalae</taxon>
        <taxon>rosids</taxon>
        <taxon>fabids</taxon>
        <taxon>Fagales</taxon>
        <taxon>Fagaceae</taxon>
        <taxon>Fagus</taxon>
    </lineage>
</organism>